<protein>
    <submittedName>
        <fullName evidence="2">Uncharacterized protein</fullName>
    </submittedName>
</protein>
<evidence type="ECO:0000313" key="2">
    <source>
        <dbReference type="EMBL" id="OCT60977.1"/>
    </source>
</evidence>
<keyword evidence="1" id="KW-0472">Membrane</keyword>
<evidence type="ECO:0000256" key="1">
    <source>
        <dbReference type="SAM" id="Phobius"/>
    </source>
</evidence>
<dbReference type="Proteomes" id="UP000694892">
    <property type="component" value="Chromosome 9_10S"/>
</dbReference>
<organism evidence="2 3">
    <name type="scientific">Xenopus laevis</name>
    <name type="common">African clawed frog</name>
    <dbReference type="NCBI Taxonomy" id="8355"/>
    <lineage>
        <taxon>Eukaryota</taxon>
        <taxon>Metazoa</taxon>
        <taxon>Chordata</taxon>
        <taxon>Craniata</taxon>
        <taxon>Vertebrata</taxon>
        <taxon>Euteleostomi</taxon>
        <taxon>Amphibia</taxon>
        <taxon>Batrachia</taxon>
        <taxon>Anura</taxon>
        <taxon>Pipoidea</taxon>
        <taxon>Pipidae</taxon>
        <taxon>Xenopodinae</taxon>
        <taxon>Xenopus</taxon>
        <taxon>Xenopus</taxon>
    </lineage>
</organism>
<feature type="transmembrane region" description="Helical" evidence="1">
    <location>
        <begin position="24"/>
        <end position="43"/>
    </location>
</feature>
<proteinExistence type="predicted"/>
<dbReference type="EMBL" id="CM004483">
    <property type="protein sequence ID" value="OCT60977.1"/>
    <property type="molecule type" value="Genomic_DNA"/>
</dbReference>
<gene>
    <name evidence="2" type="ORF">XELAEV_18047003mg</name>
</gene>
<sequence>MLGVLALKKWNATVLPTPTSHYNVFHSLSLCLTFSLWLLLTFYCSNRRTIAISVVENAMYSHQCNNVN</sequence>
<evidence type="ECO:0000313" key="3">
    <source>
        <dbReference type="Proteomes" id="UP000694892"/>
    </source>
</evidence>
<reference evidence="3" key="1">
    <citation type="journal article" date="2016" name="Nature">
        <title>Genome evolution in the allotetraploid frog Xenopus laevis.</title>
        <authorList>
            <person name="Session A.M."/>
            <person name="Uno Y."/>
            <person name="Kwon T."/>
            <person name="Chapman J.A."/>
            <person name="Toyoda A."/>
            <person name="Takahashi S."/>
            <person name="Fukui A."/>
            <person name="Hikosaka A."/>
            <person name="Suzuki A."/>
            <person name="Kondo M."/>
            <person name="van Heeringen S.J."/>
            <person name="Quigley I."/>
            <person name="Heinz S."/>
            <person name="Ogino H."/>
            <person name="Ochi H."/>
            <person name="Hellsten U."/>
            <person name="Lyons J.B."/>
            <person name="Simakov O."/>
            <person name="Putnam N."/>
            <person name="Stites J."/>
            <person name="Kuroki Y."/>
            <person name="Tanaka T."/>
            <person name="Michiue T."/>
            <person name="Watanabe M."/>
            <person name="Bogdanovic O."/>
            <person name="Lister R."/>
            <person name="Georgiou G."/>
            <person name="Paranjpe S.S."/>
            <person name="van Kruijsbergen I."/>
            <person name="Shu S."/>
            <person name="Carlson J."/>
            <person name="Kinoshita T."/>
            <person name="Ohta Y."/>
            <person name="Mawaribuchi S."/>
            <person name="Jenkins J."/>
            <person name="Grimwood J."/>
            <person name="Schmutz J."/>
            <person name="Mitros T."/>
            <person name="Mozaffari S.V."/>
            <person name="Suzuki Y."/>
            <person name="Haramoto Y."/>
            <person name="Yamamoto T.S."/>
            <person name="Takagi C."/>
            <person name="Heald R."/>
            <person name="Miller K."/>
            <person name="Haudenschild C."/>
            <person name="Kitzman J."/>
            <person name="Nakayama T."/>
            <person name="Izutsu Y."/>
            <person name="Robert J."/>
            <person name="Fortriede J."/>
            <person name="Burns K."/>
            <person name="Lotay V."/>
            <person name="Karimi K."/>
            <person name="Yasuoka Y."/>
            <person name="Dichmann D.S."/>
            <person name="Flajnik M.F."/>
            <person name="Houston D.W."/>
            <person name="Shendure J."/>
            <person name="DuPasquier L."/>
            <person name="Vize P.D."/>
            <person name="Zorn A.M."/>
            <person name="Ito M."/>
            <person name="Marcotte E.M."/>
            <person name="Wallingford J.B."/>
            <person name="Ito Y."/>
            <person name="Asashima M."/>
            <person name="Ueno N."/>
            <person name="Matsuda Y."/>
            <person name="Veenstra G.J."/>
            <person name="Fujiyama A."/>
            <person name="Harland R.M."/>
            <person name="Taira M."/>
            <person name="Rokhsar D.S."/>
        </authorList>
    </citation>
    <scope>NUCLEOTIDE SEQUENCE [LARGE SCALE GENOMIC DNA]</scope>
    <source>
        <strain evidence="3">J</strain>
    </source>
</reference>
<dbReference type="AlphaFoldDB" id="A0A974H155"/>
<keyword evidence="1" id="KW-1133">Transmembrane helix</keyword>
<name>A0A974H155_XENLA</name>
<accession>A0A974H155</accession>
<keyword evidence="1" id="KW-0812">Transmembrane</keyword>